<accession>A0A812ULQ6</accession>
<sequence length="125" mass="13964">MDDAAERRAARAYLEGRKPVSENFYAGEVLFVGKGFSWIKLLDTPGEEVPEAALQQLREMTAAVKKKPRDAKFRHRTKLDDTVEHVVYVSALDLSDRARPLRLGTQVKMKLYSDTKGVGGEAVEA</sequence>
<name>A0A812ULQ6_9DINO</name>
<gene>
    <name evidence="1" type="ORF">SNAT2548_LOCUS32418</name>
</gene>
<dbReference type="Proteomes" id="UP000604046">
    <property type="component" value="Unassembled WGS sequence"/>
</dbReference>
<dbReference type="EMBL" id="CAJNDS010002710">
    <property type="protein sequence ID" value="CAE7569895.1"/>
    <property type="molecule type" value="Genomic_DNA"/>
</dbReference>
<reference evidence="1" key="1">
    <citation type="submission" date="2021-02" db="EMBL/GenBank/DDBJ databases">
        <authorList>
            <person name="Dougan E. K."/>
            <person name="Rhodes N."/>
            <person name="Thang M."/>
            <person name="Chan C."/>
        </authorList>
    </citation>
    <scope>NUCLEOTIDE SEQUENCE</scope>
</reference>
<dbReference type="AlphaFoldDB" id="A0A812ULQ6"/>
<evidence type="ECO:0000313" key="2">
    <source>
        <dbReference type="Proteomes" id="UP000604046"/>
    </source>
</evidence>
<organism evidence="1 2">
    <name type="scientific">Symbiodinium natans</name>
    <dbReference type="NCBI Taxonomy" id="878477"/>
    <lineage>
        <taxon>Eukaryota</taxon>
        <taxon>Sar</taxon>
        <taxon>Alveolata</taxon>
        <taxon>Dinophyceae</taxon>
        <taxon>Suessiales</taxon>
        <taxon>Symbiodiniaceae</taxon>
        <taxon>Symbiodinium</taxon>
    </lineage>
</organism>
<evidence type="ECO:0000313" key="1">
    <source>
        <dbReference type="EMBL" id="CAE7569895.1"/>
    </source>
</evidence>
<proteinExistence type="predicted"/>
<protein>
    <submittedName>
        <fullName evidence="1">Uncharacterized protein</fullName>
    </submittedName>
</protein>
<comment type="caution">
    <text evidence="1">The sequence shown here is derived from an EMBL/GenBank/DDBJ whole genome shotgun (WGS) entry which is preliminary data.</text>
</comment>
<keyword evidence="2" id="KW-1185">Reference proteome</keyword>